<dbReference type="OrthoDB" id="9763644at2"/>
<feature type="domain" description="Virulence-associated protein E-like" evidence="2">
    <location>
        <begin position="467"/>
        <end position="685"/>
    </location>
</feature>
<protein>
    <submittedName>
        <fullName evidence="3">Virulence-associated protein E</fullName>
    </submittedName>
</protein>
<organism evidence="3 4">
    <name type="scientific">Paenibacillus cellulosilyticus</name>
    <dbReference type="NCBI Taxonomy" id="375489"/>
    <lineage>
        <taxon>Bacteria</taxon>
        <taxon>Bacillati</taxon>
        <taxon>Bacillota</taxon>
        <taxon>Bacilli</taxon>
        <taxon>Bacillales</taxon>
        <taxon>Paenibacillaceae</taxon>
        <taxon>Paenibacillus</taxon>
    </lineage>
</organism>
<dbReference type="InterPro" id="IPR007936">
    <property type="entry name" value="VapE-like_dom"/>
</dbReference>
<reference evidence="3 4" key="1">
    <citation type="submission" date="2018-05" db="EMBL/GenBank/DDBJ databases">
        <title>Genomic Encyclopedia of Type Strains, Phase III (KMG-III): the genomes of soil and plant-associated and newly described type strains.</title>
        <authorList>
            <person name="Whitman W."/>
        </authorList>
    </citation>
    <scope>NUCLEOTIDE SEQUENCE [LARGE SCALE GENOMIC DNA]</scope>
    <source>
        <strain evidence="3 4">CECT 5696</strain>
    </source>
</reference>
<dbReference type="AlphaFoldDB" id="A0A2V2YE22"/>
<dbReference type="Proteomes" id="UP000246635">
    <property type="component" value="Unassembled WGS sequence"/>
</dbReference>
<comment type="caution">
    <text evidence="3">The sequence shown here is derived from an EMBL/GenBank/DDBJ whole genome shotgun (WGS) entry which is preliminary data.</text>
</comment>
<feature type="compositionally biased region" description="Basic and acidic residues" evidence="1">
    <location>
        <begin position="203"/>
        <end position="221"/>
    </location>
</feature>
<sequence length="789" mass="91109">MQDVELAIAFGRNRSDTNWKNEYLSWGEMVQRLRSLRRTSETMVDYDKLSVPNKGKLKDGPAFVGGLVQGGRRKKENVESRCLYTLDVDHADSDFLFMVELVLGGYAYVIYSTHSHREDKPKYRIVIPADREMTPDEYAASSRKLAANISMRYFDKTTFDVHRLMYLPSCSIDAKPVFIESDGEPITVDSILSQYDDWTDPTSWERHPGEEAHRRTKAKMEDPKSKDGIIGAFCRHYSITGAIETFLSDAYEPTSVEDRYTFTGSSSHGGLVIYDDDTFAYSHHESDPISGREVNAFDLVRLHKFKDQDDNVGDRTNVVKLPSYQAMIDFAMKDSAVMREMVAEEFGDMEDLDEEQIDWMAKLERNKKNPKIILANARNVELILTNGVFAGTLAYDAFKNTEVVRSDLPWRRRERPEADYEPWLGADDRRLQHYIGKHYDIKSSDTIKNALTEVVHSNTFHPVKSYLEEQQWDGIERLGRLFIDYLGAEDTLYVREVTRKMFIAAIKRIYEPGCKFDQMLVLVGPQGVGKSSLLAKMGRQWFSDSLKTFDSKEAGEHLQGAWIIEIGELAAMKKAEVDEIKQFLSKESDRYRVAYDRMVSDFPRKCVFFGTTNNHNFLQDTTGNRRFWPVTVDPAKRKLNHFTHFTEELVGQVWAEALSLYKAGEALELDSEAYEAAKTMQERHMENDPREGLIAEYLSTPLPDDWDERDEWSRREYLKQPTGSVPRTRVCVAEVWVECLESPLKALKPWEARNLCDTIRRIPGWRDRQPEKSRFKLYGVQKAFEKVLP</sequence>
<feature type="region of interest" description="Disordered" evidence="1">
    <location>
        <begin position="202"/>
        <end position="221"/>
    </location>
</feature>
<dbReference type="RefSeq" id="WP_110047441.1">
    <property type="nucleotide sequence ID" value="NZ_CP054610.1"/>
</dbReference>
<evidence type="ECO:0000313" key="4">
    <source>
        <dbReference type="Proteomes" id="UP000246635"/>
    </source>
</evidence>
<dbReference type="SUPFAM" id="SSF52540">
    <property type="entry name" value="P-loop containing nucleoside triphosphate hydrolases"/>
    <property type="match status" value="1"/>
</dbReference>
<gene>
    <name evidence="3" type="ORF">DFQ01_14415</name>
</gene>
<dbReference type="InterPro" id="IPR027417">
    <property type="entry name" value="P-loop_NTPase"/>
</dbReference>
<evidence type="ECO:0000259" key="2">
    <source>
        <dbReference type="Pfam" id="PF05272"/>
    </source>
</evidence>
<evidence type="ECO:0000256" key="1">
    <source>
        <dbReference type="SAM" id="MobiDB-lite"/>
    </source>
</evidence>
<proteinExistence type="predicted"/>
<name>A0A2V2YE22_9BACL</name>
<dbReference type="PANTHER" id="PTHR34985">
    <property type="entry name" value="SLR0554 PROTEIN"/>
    <property type="match status" value="1"/>
</dbReference>
<dbReference type="PANTHER" id="PTHR34985:SF1">
    <property type="entry name" value="SLR0554 PROTEIN"/>
    <property type="match status" value="1"/>
</dbReference>
<dbReference type="Pfam" id="PF05272">
    <property type="entry name" value="VapE-like_dom"/>
    <property type="match status" value="1"/>
</dbReference>
<keyword evidence="4" id="KW-1185">Reference proteome</keyword>
<accession>A0A2V2YE22</accession>
<evidence type="ECO:0000313" key="3">
    <source>
        <dbReference type="EMBL" id="PWV90239.1"/>
    </source>
</evidence>
<dbReference type="EMBL" id="QGTQ01000044">
    <property type="protein sequence ID" value="PWV90239.1"/>
    <property type="molecule type" value="Genomic_DNA"/>
</dbReference>